<dbReference type="GeneID" id="20804611"/>
<dbReference type="RefSeq" id="XP_009824631.1">
    <property type="nucleotide sequence ID" value="XM_009826329.1"/>
</dbReference>
<organism evidence="1">
    <name type="scientific">Aphanomyces astaci</name>
    <name type="common">Crayfish plague agent</name>
    <dbReference type="NCBI Taxonomy" id="112090"/>
    <lineage>
        <taxon>Eukaryota</taxon>
        <taxon>Sar</taxon>
        <taxon>Stramenopiles</taxon>
        <taxon>Oomycota</taxon>
        <taxon>Saprolegniomycetes</taxon>
        <taxon>Saprolegniales</taxon>
        <taxon>Verrucalvaceae</taxon>
        <taxon>Aphanomyces</taxon>
    </lineage>
</organism>
<dbReference type="AlphaFoldDB" id="W4H4I2"/>
<reference evidence="1" key="1">
    <citation type="submission" date="2013-12" db="EMBL/GenBank/DDBJ databases">
        <title>The Genome Sequence of Aphanomyces astaci APO3.</title>
        <authorList>
            <consortium name="The Broad Institute Genomics Platform"/>
            <person name="Russ C."/>
            <person name="Tyler B."/>
            <person name="van West P."/>
            <person name="Dieguez-Uribeondo J."/>
            <person name="Young S.K."/>
            <person name="Zeng Q."/>
            <person name="Gargeya S."/>
            <person name="Fitzgerald M."/>
            <person name="Abouelleil A."/>
            <person name="Alvarado L."/>
            <person name="Chapman S.B."/>
            <person name="Gainer-Dewar J."/>
            <person name="Goldberg J."/>
            <person name="Griggs A."/>
            <person name="Gujja S."/>
            <person name="Hansen M."/>
            <person name="Howarth C."/>
            <person name="Imamovic A."/>
            <person name="Ireland A."/>
            <person name="Larimer J."/>
            <person name="McCowan C."/>
            <person name="Murphy C."/>
            <person name="Pearson M."/>
            <person name="Poon T.W."/>
            <person name="Priest M."/>
            <person name="Roberts A."/>
            <person name="Saif S."/>
            <person name="Shea T."/>
            <person name="Sykes S."/>
            <person name="Wortman J."/>
            <person name="Nusbaum C."/>
            <person name="Birren B."/>
        </authorList>
    </citation>
    <scope>NUCLEOTIDE SEQUENCE [LARGE SCALE GENOMIC DNA]</scope>
    <source>
        <strain evidence="1">APO3</strain>
    </source>
</reference>
<dbReference type="InterPro" id="IPR036305">
    <property type="entry name" value="RGS_sf"/>
</dbReference>
<accession>W4H4I2</accession>
<gene>
    <name evidence="1" type="ORF">H257_02615</name>
</gene>
<name>W4H4I2_APHAT</name>
<dbReference type="VEuPathDB" id="FungiDB:H257_02615"/>
<protein>
    <submittedName>
        <fullName evidence="1">Uncharacterized protein</fullName>
    </submittedName>
</protein>
<proteinExistence type="predicted"/>
<dbReference type="EMBL" id="KI913117">
    <property type="protein sequence ID" value="ETV86159.1"/>
    <property type="molecule type" value="Genomic_DNA"/>
</dbReference>
<evidence type="ECO:0000313" key="1">
    <source>
        <dbReference type="EMBL" id="ETV86159.1"/>
    </source>
</evidence>
<sequence length="422" mass="46962">MAVVDLPLLIFSPDSWVELGYSLDLLLAIAMSHAFVVIHVVPPLIQTTRTAWGLGSHTGTFRGTMAILDPYLRTPNGYTAFSTFPKSEFAYECIMAWKTLVDFRTQAPGCVGVDEIYQQHFAPFAPFSLETIVPDNIRTRYSKAIQANDKYAVNPKSLSLTGTTTTCSWTPSSQHVLEVMLQTEAMDTFPGEALIKAKKNRLSLIESQRDSVASASQENNQTKKRPLESIKTASRLSKLVPIPSEKDSVDTWTRNMNVPNNNIKADNPLMSVVPTPTFMHLSILEPGTIFRLWVCCLVLPLLRSPGVSDLNVSVDAISSLHNTARDIFTASSSTKYATKNGVEITNDPRDMVSLTSMIYLPPWIHCFKLEFDQLAQWLVSQRHQEPHELYLKLCLKALMVALILVDTVGQRKLCTLALNASD</sequence>
<dbReference type="SUPFAM" id="SSF48097">
    <property type="entry name" value="Regulator of G-protein signaling, RGS"/>
    <property type="match status" value="1"/>
</dbReference>